<dbReference type="InterPro" id="IPR006674">
    <property type="entry name" value="HD_domain"/>
</dbReference>
<dbReference type="Gene3D" id="1.10.3210.10">
    <property type="entry name" value="Hypothetical protein af1432"/>
    <property type="match status" value="1"/>
</dbReference>
<evidence type="ECO:0000313" key="3">
    <source>
        <dbReference type="EMBL" id="RNB81592.1"/>
    </source>
</evidence>
<dbReference type="PROSITE" id="PS51831">
    <property type="entry name" value="HD"/>
    <property type="match status" value="1"/>
</dbReference>
<proteinExistence type="predicted"/>
<dbReference type="InterPro" id="IPR003607">
    <property type="entry name" value="HD/PDEase_dom"/>
</dbReference>
<organism evidence="3 4">
    <name type="scientific">Brevibacillus fluminis</name>
    <dbReference type="NCBI Taxonomy" id="511487"/>
    <lineage>
        <taxon>Bacteria</taxon>
        <taxon>Bacillati</taxon>
        <taxon>Bacillota</taxon>
        <taxon>Bacilli</taxon>
        <taxon>Bacillales</taxon>
        <taxon>Paenibacillaceae</taxon>
        <taxon>Brevibacillus</taxon>
    </lineage>
</organism>
<dbReference type="PANTHER" id="PTHR43155:SF2">
    <property type="entry name" value="CYCLIC DI-GMP PHOSPHODIESTERASE PA4108"/>
    <property type="match status" value="1"/>
</dbReference>
<feature type="domain" description="HD" evidence="1">
    <location>
        <begin position="135"/>
        <end position="258"/>
    </location>
</feature>
<name>A0A3M8D0N0_9BACL</name>
<feature type="domain" description="HD-GYP" evidence="2">
    <location>
        <begin position="114"/>
        <end position="309"/>
    </location>
</feature>
<evidence type="ECO:0000259" key="1">
    <source>
        <dbReference type="PROSITE" id="PS51831"/>
    </source>
</evidence>
<evidence type="ECO:0000313" key="4">
    <source>
        <dbReference type="Proteomes" id="UP000271031"/>
    </source>
</evidence>
<dbReference type="Proteomes" id="UP000271031">
    <property type="component" value="Unassembled WGS sequence"/>
</dbReference>
<gene>
    <name evidence="3" type="ORF">EDM56_25050</name>
</gene>
<evidence type="ECO:0000259" key="2">
    <source>
        <dbReference type="PROSITE" id="PS51832"/>
    </source>
</evidence>
<keyword evidence="4" id="KW-1185">Reference proteome</keyword>
<dbReference type="InterPro" id="IPR037522">
    <property type="entry name" value="HD_GYP_dom"/>
</dbReference>
<dbReference type="OrthoDB" id="9759601at2"/>
<comment type="caution">
    <text evidence="3">The sequence shown here is derived from an EMBL/GenBank/DDBJ whole genome shotgun (WGS) entry which is preliminary data.</text>
</comment>
<dbReference type="RefSeq" id="WP_122920677.1">
    <property type="nucleotide sequence ID" value="NZ_RHHQ01000022.1"/>
</dbReference>
<dbReference type="SUPFAM" id="SSF109604">
    <property type="entry name" value="HD-domain/PDEase-like"/>
    <property type="match status" value="1"/>
</dbReference>
<dbReference type="PANTHER" id="PTHR43155">
    <property type="entry name" value="CYCLIC DI-GMP PHOSPHODIESTERASE PA4108-RELATED"/>
    <property type="match status" value="1"/>
</dbReference>
<protein>
    <submittedName>
        <fullName evidence="3">HD-GYP domain-containing protein</fullName>
    </submittedName>
</protein>
<reference evidence="3 4" key="1">
    <citation type="submission" date="2018-10" db="EMBL/GenBank/DDBJ databases">
        <title>Phylogenomics of Brevibacillus.</title>
        <authorList>
            <person name="Dunlap C."/>
        </authorList>
    </citation>
    <scope>NUCLEOTIDE SEQUENCE [LARGE SCALE GENOMIC DNA]</scope>
    <source>
        <strain evidence="3 4">JCM 15716</strain>
    </source>
</reference>
<accession>A0A3M8D0N0</accession>
<dbReference type="PROSITE" id="PS51832">
    <property type="entry name" value="HD_GYP"/>
    <property type="match status" value="1"/>
</dbReference>
<sequence>MKKLNISAVKPGDIIARTIFTESGNVLLGHGMELSDRYIERLKRMGIDTVYVEDKHTGDIIPEEVLRDETRKLAVETVYKTMTGLMDQPKMAGRCSLPDLGTSFRKIFGEIMVDVSAQKNVVINLSHLYGMDGYFFHHAVNVAVLAGILGMAKGYNRNQMIDLGVGALLFDIGMTQLPKELWNKRTSLNDEERQRIRFHSEEGFNMLRNQPNISVVSAHCALQHHERYDGSGYPRNLKKDEIHEFAQIVGLADFYDALISPRPFRTGYMPNEAVEYLFACGNQLFELELVKKFLGHIAIYPVATTVQLNTGHVGVVSFVDPLSVHRPTIRIIVEPDGSPTTSPYEIDLKKRENMSMIISKTL</sequence>
<dbReference type="EMBL" id="RHHQ01000022">
    <property type="protein sequence ID" value="RNB81592.1"/>
    <property type="molecule type" value="Genomic_DNA"/>
</dbReference>
<dbReference type="AlphaFoldDB" id="A0A3M8D0N0"/>
<dbReference type="CDD" id="cd00077">
    <property type="entry name" value="HDc"/>
    <property type="match status" value="1"/>
</dbReference>
<dbReference type="Pfam" id="PF13487">
    <property type="entry name" value="HD_5"/>
    <property type="match status" value="1"/>
</dbReference>